<dbReference type="AlphaFoldDB" id="S5MCN3"/>
<dbReference type="Proteomes" id="UP000014984">
    <property type="component" value="Chromosome"/>
</dbReference>
<keyword evidence="2" id="KW-1185">Reference proteome</keyword>
<gene>
    <name evidence="1" type="ORF">STAIW_v1c08920</name>
</gene>
<evidence type="ECO:0000313" key="2">
    <source>
        <dbReference type="Proteomes" id="UP000014984"/>
    </source>
</evidence>
<dbReference type="STRING" id="1276220.STAIW_v1c08920"/>
<dbReference type="RefSeq" id="WP_020834617.1">
    <property type="nucleotide sequence ID" value="NC_021846.1"/>
</dbReference>
<proteinExistence type="predicted"/>
<dbReference type="KEGG" id="stai:STAIW_v1c08920"/>
<reference evidence="1 2" key="1">
    <citation type="journal article" date="2013" name="Genome Biol. Evol.">
        <title>Comparison of metabolic capacities and inference of gene content evolution in mosquito-associated Spiroplasma diminutum and S. taiwanense.</title>
        <authorList>
            <person name="Lo W.S."/>
            <person name="Ku C."/>
            <person name="Chen L.L."/>
            <person name="Chang T.H."/>
            <person name="Kuo C.H."/>
        </authorList>
    </citation>
    <scope>NUCLEOTIDE SEQUENCE [LARGE SCALE GENOMIC DNA]</scope>
    <source>
        <strain evidence="1">CT-1</strain>
    </source>
</reference>
<dbReference type="OrthoDB" id="398678at2"/>
<dbReference type="eggNOG" id="COG1399">
    <property type="taxonomic scope" value="Bacteria"/>
</dbReference>
<dbReference type="HOGENOM" id="CLU_128222_0_0_14"/>
<name>S5MCN3_9MOLU</name>
<protein>
    <submittedName>
        <fullName evidence="1">Uncharacterized protein</fullName>
    </submittedName>
</protein>
<dbReference type="PATRIC" id="fig|1276220.3.peg.910"/>
<accession>S5MCN3</accession>
<evidence type="ECO:0000313" key="1">
    <source>
        <dbReference type="EMBL" id="AGR41478.1"/>
    </source>
</evidence>
<sequence length="166" mass="20007">MLKKEIIFKKHIKFDKKIEVPLNYNYNHDLIKKISNLKVRGTFDYRDSIKSLIVKAKIQTDIEAIDARDGNLINLINQEFEWVDEYYFENINNDQSNVVFGEKFNILDYTMEQIVLNIPMNLTINYGKISFVGKDYILMSEEEYQQEQMNQINQRWEKLKDFKFKE</sequence>
<organism evidence="1 2">
    <name type="scientific">Spiroplasma taiwanense CT-1</name>
    <dbReference type="NCBI Taxonomy" id="1276220"/>
    <lineage>
        <taxon>Bacteria</taxon>
        <taxon>Bacillati</taxon>
        <taxon>Mycoplasmatota</taxon>
        <taxon>Mollicutes</taxon>
        <taxon>Entomoplasmatales</taxon>
        <taxon>Spiroplasmataceae</taxon>
        <taxon>Spiroplasma</taxon>
    </lineage>
</organism>
<dbReference type="EMBL" id="CP005074">
    <property type="protein sequence ID" value="AGR41478.1"/>
    <property type="molecule type" value="Genomic_DNA"/>
</dbReference>